<dbReference type="SUPFAM" id="SSF51735">
    <property type="entry name" value="NAD(P)-binding Rossmann-fold domains"/>
    <property type="match status" value="1"/>
</dbReference>
<dbReference type="Gene3D" id="3.40.50.720">
    <property type="entry name" value="NAD(P)-binding Rossmann-like Domain"/>
    <property type="match status" value="1"/>
</dbReference>
<dbReference type="EMBL" id="AECV01000023">
    <property type="protein sequence ID" value="EFW29488.1"/>
    <property type="molecule type" value="Genomic_DNA"/>
</dbReference>
<dbReference type="GO" id="GO:0008206">
    <property type="term" value="P:bile acid metabolic process"/>
    <property type="evidence" value="ECO:0007669"/>
    <property type="project" value="UniProtKB-ARBA"/>
</dbReference>
<dbReference type="GO" id="GO:0016616">
    <property type="term" value="F:oxidoreductase activity, acting on the CH-OH group of donors, NAD or NADP as acceptor"/>
    <property type="evidence" value="ECO:0007669"/>
    <property type="project" value="UniProtKB-ARBA"/>
</dbReference>
<dbReference type="RefSeq" id="WP_009349956.1">
    <property type="nucleotide sequence ID" value="NZ_GL638136.1"/>
</dbReference>
<dbReference type="Proteomes" id="UP000004633">
    <property type="component" value="Unassembled WGS sequence"/>
</dbReference>
<dbReference type="InterPro" id="IPR020904">
    <property type="entry name" value="Sc_DH/Rdtase_CS"/>
</dbReference>
<evidence type="ECO:0000313" key="4">
    <source>
        <dbReference type="EMBL" id="EFW29488.1"/>
    </source>
</evidence>
<dbReference type="InterPro" id="IPR036291">
    <property type="entry name" value="NAD(P)-bd_dom_sf"/>
</dbReference>
<proteinExistence type="inferred from homology"/>
<dbReference type="FunFam" id="3.40.50.720:FF:000084">
    <property type="entry name" value="Short-chain dehydrogenase reductase"/>
    <property type="match status" value="1"/>
</dbReference>
<comment type="similarity">
    <text evidence="1">Belongs to the short-chain dehydrogenases/reductases (SDR) family.</text>
</comment>
<reference evidence="4 5" key="1">
    <citation type="submission" date="2010-08" db="EMBL/GenBank/DDBJ databases">
        <authorList>
            <person name="Weinstock G."/>
            <person name="Sodergren E."/>
            <person name="Clifton S."/>
            <person name="Fulton L."/>
            <person name="Fulton B."/>
            <person name="Courtney L."/>
            <person name="Fronick C."/>
            <person name="Harrison M."/>
            <person name="Strong C."/>
            <person name="Farmer C."/>
            <person name="Delahaunty K."/>
            <person name="Markovic C."/>
            <person name="Hall O."/>
            <person name="Minx P."/>
            <person name="Tomlinson C."/>
            <person name="Mitreva M."/>
            <person name="Hou S."/>
            <person name="Chen J."/>
            <person name="Wollam A."/>
            <person name="Pepin K.H."/>
            <person name="Johnson M."/>
            <person name="Bhonagiri V."/>
            <person name="Zhang X."/>
            <person name="Suruliraj S."/>
            <person name="Warren W."/>
            <person name="Chinwalla A."/>
            <person name="Mardis E.R."/>
            <person name="Wilson R.K."/>
        </authorList>
    </citation>
    <scope>NUCLEOTIDE SEQUENCE [LARGE SCALE GENOMIC DNA]</scope>
    <source>
        <strain evidence="4 5">F0399</strain>
    </source>
</reference>
<gene>
    <name evidence="4" type="ORF">HMPREF9555_01298</name>
</gene>
<dbReference type="STRING" id="749551.HMPREF9555_01298"/>
<feature type="domain" description="Ketoreductase" evidence="3">
    <location>
        <begin position="14"/>
        <end position="210"/>
    </location>
</feature>
<evidence type="ECO:0000313" key="5">
    <source>
        <dbReference type="Proteomes" id="UP000004633"/>
    </source>
</evidence>
<dbReference type="AlphaFoldDB" id="E7N2S7"/>
<dbReference type="NCBIfam" id="NF005559">
    <property type="entry name" value="PRK07231.1"/>
    <property type="match status" value="1"/>
</dbReference>
<accession>E7N2S7</accession>
<dbReference type="Pfam" id="PF13561">
    <property type="entry name" value="adh_short_C2"/>
    <property type="match status" value="1"/>
</dbReference>
<dbReference type="PRINTS" id="PR00081">
    <property type="entry name" value="GDHRDH"/>
</dbReference>
<dbReference type="PROSITE" id="PS00061">
    <property type="entry name" value="ADH_SHORT"/>
    <property type="match status" value="1"/>
</dbReference>
<protein>
    <submittedName>
        <fullName evidence="4">Oxidoreductase, short chain dehydrogenase/reductase family protein</fullName>
    </submittedName>
</protein>
<evidence type="ECO:0000256" key="2">
    <source>
        <dbReference type="ARBA" id="ARBA00023002"/>
    </source>
</evidence>
<evidence type="ECO:0000259" key="3">
    <source>
        <dbReference type="SMART" id="SM00822"/>
    </source>
</evidence>
<comment type="caution">
    <text evidence="4">The sequence shown here is derived from an EMBL/GenBank/DDBJ whole genome shotgun (WGS) entry which is preliminary data.</text>
</comment>
<dbReference type="HOGENOM" id="CLU_010194_1_2_9"/>
<evidence type="ECO:0000256" key="1">
    <source>
        <dbReference type="ARBA" id="ARBA00006484"/>
    </source>
</evidence>
<dbReference type="PANTHER" id="PTHR42760">
    <property type="entry name" value="SHORT-CHAIN DEHYDROGENASES/REDUCTASES FAMILY MEMBER"/>
    <property type="match status" value="1"/>
</dbReference>
<dbReference type="InterPro" id="IPR002347">
    <property type="entry name" value="SDR_fam"/>
</dbReference>
<keyword evidence="2" id="KW-0560">Oxidoreductase</keyword>
<sequence length="258" mass="26805">MKELVFASTAFAGRTVLISGGTSGIGYAAAEIFLACGASVVLMGRDQVRGETALTRLAGGARAVYCAGDVRLTADCRAVVEEAVHAFGGLDILVNAAGIYAEGALEELSDTTLEELLDVNLKGTMQMTRAALPYLRAARGNIVNVASDAGLHGNYYCAAYAATKGAVVAFTRSLALETARDGLRVNAVAPADILTPLTERQLRPDLPREEQLRTMAELYPTGRIGTPEEAASVIAFLASSGAAWVTGSVYTVDGGLTA</sequence>
<keyword evidence="5" id="KW-1185">Reference proteome</keyword>
<name>E7N2S7_9FIRM</name>
<organism evidence="4 5">
    <name type="scientific">Selenomonas artemidis F0399</name>
    <dbReference type="NCBI Taxonomy" id="749551"/>
    <lineage>
        <taxon>Bacteria</taxon>
        <taxon>Bacillati</taxon>
        <taxon>Bacillota</taxon>
        <taxon>Negativicutes</taxon>
        <taxon>Selenomonadales</taxon>
        <taxon>Selenomonadaceae</taxon>
        <taxon>Selenomonas</taxon>
    </lineage>
</organism>
<dbReference type="PRINTS" id="PR00080">
    <property type="entry name" value="SDRFAMILY"/>
</dbReference>
<dbReference type="SMART" id="SM00822">
    <property type="entry name" value="PKS_KR"/>
    <property type="match status" value="1"/>
</dbReference>
<dbReference type="PANTHER" id="PTHR42760:SF133">
    <property type="entry name" value="3-OXOACYL-[ACYL-CARRIER-PROTEIN] REDUCTASE"/>
    <property type="match status" value="1"/>
</dbReference>
<dbReference type="InterPro" id="IPR057326">
    <property type="entry name" value="KR_dom"/>
</dbReference>
<dbReference type="CDD" id="cd05233">
    <property type="entry name" value="SDR_c"/>
    <property type="match status" value="1"/>
</dbReference>